<sequence>MASGTSIATPVVAGIISLLNGWLISVGQDPLGFLNPWLYGRGLAALNDITEGSNPGCGTDGFSAVAGWDPAPQVTGLGTPNFRKMLGQLF</sequence>
<dbReference type="Proteomes" id="UP001201163">
    <property type="component" value="Unassembled WGS sequence"/>
</dbReference>
<dbReference type="InterPro" id="IPR050819">
    <property type="entry name" value="Tripeptidyl-peptidase_I"/>
</dbReference>
<evidence type="ECO:0000313" key="7">
    <source>
        <dbReference type="Proteomes" id="UP001201163"/>
    </source>
</evidence>
<feature type="binding site" evidence="4">
    <location>
        <position position="67"/>
    </location>
    <ligand>
        <name>Ca(2+)</name>
        <dbReference type="ChEBI" id="CHEBI:29108"/>
    </ligand>
</feature>
<evidence type="ECO:0000256" key="2">
    <source>
        <dbReference type="ARBA" id="ARBA00022801"/>
    </source>
</evidence>
<dbReference type="GO" id="GO:0004252">
    <property type="term" value="F:serine-type endopeptidase activity"/>
    <property type="evidence" value="ECO:0007669"/>
    <property type="project" value="InterPro"/>
</dbReference>
<feature type="binding site" evidence="4">
    <location>
        <position position="49"/>
    </location>
    <ligand>
        <name>Ca(2+)</name>
        <dbReference type="ChEBI" id="CHEBI:29108"/>
    </ligand>
</feature>
<dbReference type="PANTHER" id="PTHR14218">
    <property type="entry name" value="PROTEASE S8 TRIPEPTIDYL PEPTIDASE I CLN2"/>
    <property type="match status" value="1"/>
</dbReference>
<comment type="caution">
    <text evidence="6">The sequence shown here is derived from an EMBL/GenBank/DDBJ whole genome shotgun (WGS) entry which is preliminary data.</text>
</comment>
<dbReference type="InterPro" id="IPR023828">
    <property type="entry name" value="Peptidase_S8_Ser-AS"/>
</dbReference>
<protein>
    <submittedName>
        <fullName evidence="6">Peptidase S8/S53 domain-containing protein</fullName>
    </submittedName>
</protein>
<dbReference type="InterPro" id="IPR036852">
    <property type="entry name" value="Peptidase_S8/S53_dom_sf"/>
</dbReference>
<dbReference type="PROSITE" id="PS51695">
    <property type="entry name" value="SEDOLISIN"/>
    <property type="match status" value="1"/>
</dbReference>
<dbReference type="PANTHER" id="PTHR14218:SF15">
    <property type="entry name" value="TRIPEPTIDYL-PEPTIDASE 1"/>
    <property type="match status" value="1"/>
</dbReference>
<dbReference type="GO" id="GO:0046872">
    <property type="term" value="F:metal ion binding"/>
    <property type="evidence" value="ECO:0007669"/>
    <property type="project" value="UniProtKB-UniRule"/>
</dbReference>
<organism evidence="6 7">
    <name type="scientific">Lactarius akahatsu</name>
    <dbReference type="NCBI Taxonomy" id="416441"/>
    <lineage>
        <taxon>Eukaryota</taxon>
        <taxon>Fungi</taxon>
        <taxon>Dikarya</taxon>
        <taxon>Basidiomycota</taxon>
        <taxon>Agaricomycotina</taxon>
        <taxon>Agaricomycetes</taxon>
        <taxon>Russulales</taxon>
        <taxon>Russulaceae</taxon>
        <taxon>Lactarius</taxon>
    </lineage>
</organism>
<keyword evidence="2" id="KW-0378">Hydrolase</keyword>
<dbReference type="AlphaFoldDB" id="A0AAD4LIA9"/>
<keyword evidence="1" id="KW-0645">Protease</keyword>
<proteinExistence type="predicted"/>
<dbReference type="InterPro" id="IPR030400">
    <property type="entry name" value="Sedolisin_dom"/>
</dbReference>
<comment type="cofactor">
    <cofactor evidence="4">
        <name>Ca(2+)</name>
        <dbReference type="ChEBI" id="CHEBI:29108"/>
    </cofactor>
    <text evidence="4">Binds 1 Ca(2+) ion per subunit.</text>
</comment>
<dbReference type="GO" id="GO:0006508">
    <property type="term" value="P:proteolysis"/>
    <property type="evidence" value="ECO:0007669"/>
    <property type="project" value="UniProtKB-KW"/>
</dbReference>
<evidence type="ECO:0000259" key="5">
    <source>
        <dbReference type="PROSITE" id="PS51695"/>
    </source>
</evidence>
<evidence type="ECO:0000313" key="6">
    <source>
        <dbReference type="EMBL" id="KAH8992609.1"/>
    </source>
</evidence>
<keyword evidence="4" id="KW-0106">Calcium</keyword>
<dbReference type="Gene3D" id="3.40.50.200">
    <property type="entry name" value="Peptidase S8/S53 domain"/>
    <property type="match status" value="1"/>
</dbReference>
<feature type="binding site" evidence="4">
    <location>
        <position position="48"/>
    </location>
    <ligand>
        <name>Ca(2+)</name>
        <dbReference type="ChEBI" id="CHEBI:29108"/>
    </ligand>
</feature>
<gene>
    <name evidence="6" type="ORF">EDB92DRAFT_1944993</name>
</gene>
<dbReference type="GO" id="GO:0008240">
    <property type="term" value="F:tripeptidyl-peptidase activity"/>
    <property type="evidence" value="ECO:0007669"/>
    <property type="project" value="TreeGrafter"/>
</dbReference>
<feature type="binding site" evidence="4">
    <location>
        <position position="69"/>
    </location>
    <ligand>
        <name>Ca(2+)</name>
        <dbReference type="ChEBI" id="CHEBI:29108"/>
    </ligand>
</feature>
<reference evidence="6" key="1">
    <citation type="submission" date="2022-01" db="EMBL/GenBank/DDBJ databases">
        <title>Comparative genomics reveals a dynamic genome evolution in the ectomycorrhizal milk-cap (Lactarius) mushrooms.</title>
        <authorList>
            <consortium name="DOE Joint Genome Institute"/>
            <person name="Lebreton A."/>
            <person name="Tang N."/>
            <person name="Kuo A."/>
            <person name="LaButti K."/>
            <person name="Drula E."/>
            <person name="Barry K."/>
            <person name="Clum A."/>
            <person name="Lipzen A."/>
            <person name="Mousain D."/>
            <person name="Ng V."/>
            <person name="Wang R."/>
            <person name="Wang X."/>
            <person name="Dai Y."/>
            <person name="Henrissat B."/>
            <person name="Grigoriev I.V."/>
            <person name="Guerin-Laguette A."/>
            <person name="Yu F."/>
            <person name="Martin F.M."/>
        </authorList>
    </citation>
    <scope>NUCLEOTIDE SEQUENCE</scope>
    <source>
        <strain evidence="6">QP</strain>
    </source>
</reference>
<evidence type="ECO:0000256" key="1">
    <source>
        <dbReference type="ARBA" id="ARBA00022670"/>
    </source>
</evidence>
<keyword evidence="7" id="KW-1185">Reference proteome</keyword>
<dbReference type="EMBL" id="JAKELL010000021">
    <property type="protein sequence ID" value="KAH8992609.1"/>
    <property type="molecule type" value="Genomic_DNA"/>
</dbReference>
<feature type="domain" description="Peptidase S53" evidence="5">
    <location>
        <begin position="1"/>
        <end position="90"/>
    </location>
</feature>
<keyword evidence="3" id="KW-0720">Serine protease</keyword>
<comment type="caution">
    <text evidence="4">Lacks conserved residue(s) required for the propagation of feature annotation.</text>
</comment>
<dbReference type="SUPFAM" id="SSF52743">
    <property type="entry name" value="Subtilisin-like"/>
    <property type="match status" value="1"/>
</dbReference>
<accession>A0AAD4LIA9</accession>
<evidence type="ECO:0000256" key="4">
    <source>
        <dbReference type="PROSITE-ProRule" id="PRU01032"/>
    </source>
</evidence>
<dbReference type="PROSITE" id="PS00138">
    <property type="entry name" value="SUBTILASE_SER"/>
    <property type="match status" value="1"/>
</dbReference>
<name>A0AAD4LIA9_9AGAM</name>
<evidence type="ECO:0000256" key="3">
    <source>
        <dbReference type="ARBA" id="ARBA00022825"/>
    </source>
</evidence>
<keyword evidence="4" id="KW-0479">Metal-binding</keyword>